<keyword evidence="4 11" id="KW-0662">Pyridine nucleotide biosynthesis</keyword>
<evidence type="ECO:0000256" key="6">
    <source>
        <dbReference type="ARBA" id="ARBA00022695"/>
    </source>
</evidence>
<evidence type="ECO:0000256" key="9">
    <source>
        <dbReference type="ARBA" id="ARBA00023027"/>
    </source>
</evidence>
<dbReference type="GO" id="GO:0009435">
    <property type="term" value="P:NAD+ biosynthetic process"/>
    <property type="evidence" value="ECO:0007669"/>
    <property type="project" value="UniProtKB-UniRule"/>
</dbReference>
<feature type="domain" description="Cytidyltransferase-like" evidence="12">
    <location>
        <begin position="16"/>
        <end position="183"/>
    </location>
</feature>
<dbReference type="HAMAP" id="MF_00244">
    <property type="entry name" value="NaMN_adenylyltr"/>
    <property type="match status" value="1"/>
</dbReference>
<dbReference type="PANTHER" id="PTHR39321">
    <property type="entry name" value="NICOTINATE-NUCLEOTIDE ADENYLYLTRANSFERASE-RELATED"/>
    <property type="match status" value="1"/>
</dbReference>
<evidence type="ECO:0000256" key="10">
    <source>
        <dbReference type="ARBA" id="ARBA00048721"/>
    </source>
</evidence>
<evidence type="ECO:0000256" key="4">
    <source>
        <dbReference type="ARBA" id="ARBA00022642"/>
    </source>
</evidence>
<evidence type="ECO:0000259" key="12">
    <source>
        <dbReference type="Pfam" id="PF01467"/>
    </source>
</evidence>
<dbReference type="UniPathway" id="UPA00253">
    <property type="reaction ID" value="UER00332"/>
</dbReference>
<comment type="similarity">
    <text evidence="3 11">Belongs to the NadD family.</text>
</comment>
<accession>A0A4R6N8W2</accession>
<evidence type="ECO:0000256" key="2">
    <source>
        <dbReference type="ARBA" id="ARBA00005019"/>
    </source>
</evidence>
<reference evidence="13 14" key="1">
    <citation type="submission" date="2019-03" db="EMBL/GenBank/DDBJ databases">
        <title>Genomic Encyclopedia of Type Strains, Phase IV (KMG-IV): sequencing the most valuable type-strain genomes for metagenomic binning, comparative biology and taxonomic classification.</title>
        <authorList>
            <person name="Goeker M."/>
        </authorList>
    </citation>
    <scope>NUCLEOTIDE SEQUENCE [LARGE SCALE GENOMIC DNA]</scope>
    <source>
        <strain evidence="13 14">DSM 25082</strain>
    </source>
</reference>
<dbReference type="SUPFAM" id="SSF52374">
    <property type="entry name" value="Nucleotidylyl transferase"/>
    <property type="match status" value="1"/>
</dbReference>
<evidence type="ECO:0000256" key="3">
    <source>
        <dbReference type="ARBA" id="ARBA00009014"/>
    </source>
</evidence>
<evidence type="ECO:0000256" key="1">
    <source>
        <dbReference type="ARBA" id="ARBA00002324"/>
    </source>
</evidence>
<keyword evidence="8 11" id="KW-0067">ATP-binding</keyword>
<dbReference type="EMBL" id="SNXE01000002">
    <property type="protein sequence ID" value="TDP11818.1"/>
    <property type="molecule type" value="Genomic_DNA"/>
</dbReference>
<proteinExistence type="inferred from homology"/>
<dbReference type="GO" id="GO:0005524">
    <property type="term" value="F:ATP binding"/>
    <property type="evidence" value="ECO:0007669"/>
    <property type="project" value="UniProtKB-KW"/>
</dbReference>
<dbReference type="Proteomes" id="UP000295357">
    <property type="component" value="Unassembled WGS sequence"/>
</dbReference>
<evidence type="ECO:0000313" key="14">
    <source>
        <dbReference type="Proteomes" id="UP000295357"/>
    </source>
</evidence>
<dbReference type="EC" id="2.7.7.18" evidence="11"/>
<dbReference type="NCBIfam" id="TIGR00482">
    <property type="entry name" value="nicotinate (nicotinamide) nucleotide adenylyltransferase"/>
    <property type="match status" value="1"/>
</dbReference>
<evidence type="ECO:0000256" key="11">
    <source>
        <dbReference type="HAMAP-Rule" id="MF_00244"/>
    </source>
</evidence>
<organism evidence="13 14">
    <name type="scientific">Roseateles asaccharophilus</name>
    <dbReference type="NCBI Taxonomy" id="582607"/>
    <lineage>
        <taxon>Bacteria</taxon>
        <taxon>Pseudomonadati</taxon>
        <taxon>Pseudomonadota</taxon>
        <taxon>Betaproteobacteria</taxon>
        <taxon>Burkholderiales</taxon>
        <taxon>Sphaerotilaceae</taxon>
        <taxon>Roseateles</taxon>
    </lineage>
</organism>
<sequence>MSQVLSSAPSGARIGLFGGSFDPVHLAHLSLARSALAQLGLDQLLWLPAGRPWQKLQAGGGRGLASPAHRRAMVELMIAGEPRFAVDDSELERDGASYTIDTVRARLAAHPGEQLFLLIGQDQYARLHTWREWPALLDRVTLAVAARAGTPVQAPPELAGMLHRVQIIEMPASAISSTEVRDRASRGEDIRPMVGDAVAGYIAQHRLYGAL</sequence>
<keyword evidence="6 11" id="KW-0548">Nucleotidyltransferase</keyword>
<dbReference type="GO" id="GO:0004515">
    <property type="term" value="F:nicotinate-nucleotide adenylyltransferase activity"/>
    <property type="evidence" value="ECO:0007669"/>
    <property type="project" value="UniProtKB-UniRule"/>
</dbReference>
<dbReference type="InterPro" id="IPR004821">
    <property type="entry name" value="Cyt_trans-like"/>
</dbReference>
<comment type="function">
    <text evidence="1 11">Catalyzes the reversible adenylation of nicotinate mononucleotide (NaMN) to nicotinic acid adenine dinucleotide (NaAD).</text>
</comment>
<keyword evidence="9 11" id="KW-0520">NAD</keyword>
<dbReference type="InterPro" id="IPR005248">
    <property type="entry name" value="NadD/NMNAT"/>
</dbReference>
<evidence type="ECO:0000256" key="7">
    <source>
        <dbReference type="ARBA" id="ARBA00022741"/>
    </source>
</evidence>
<protein>
    <recommendedName>
        <fullName evidence="11">Probable nicotinate-nucleotide adenylyltransferase</fullName>
        <ecNumber evidence="11">2.7.7.18</ecNumber>
    </recommendedName>
    <alternativeName>
        <fullName evidence="11">Deamido-NAD(+) diphosphorylase</fullName>
    </alternativeName>
    <alternativeName>
        <fullName evidence="11">Deamido-NAD(+) pyrophosphorylase</fullName>
    </alternativeName>
    <alternativeName>
        <fullName evidence="11">Nicotinate mononucleotide adenylyltransferase</fullName>
        <shortName evidence="11">NaMN adenylyltransferase</shortName>
    </alternativeName>
</protein>
<comment type="pathway">
    <text evidence="2 11">Cofactor biosynthesis; NAD(+) biosynthesis; deamido-NAD(+) from nicotinate D-ribonucleotide: step 1/1.</text>
</comment>
<keyword evidence="5 11" id="KW-0808">Transferase</keyword>
<keyword evidence="14" id="KW-1185">Reference proteome</keyword>
<keyword evidence="7 11" id="KW-0547">Nucleotide-binding</keyword>
<dbReference type="Gene3D" id="3.40.50.620">
    <property type="entry name" value="HUPs"/>
    <property type="match status" value="1"/>
</dbReference>
<name>A0A4R6N8W2_9BURK</name>
<gene>
    <name evidence="11" type="primary">nadD</name>
    <name evidence="13" type="ORF">DFR39_102198</name>
</gene>
<dbReference type="PANTHER" id="PTHR39321:SF3">
    <property type="entry name" value="PHOSPHOPANTETHEINE ADENYLYLTRANSFERASE"/>
    <property type="match status" value="1"/>
</dbReference>
<dbReference type="CDD" id="cd02165">
    <property type="entry name" value="NMNAT"/>
    <property type="match status" value="1"/>
</dbReference>
<dbReference type="AlphaFoldDB" id="A0A4R6N8W2"/>
<evidence type="ECO:0000256" key="5">
    <source>
        <dbReference type="ARBA" id="ARBA00022679"/>
    </source>
</evidence>
<dbReference type="NCBIfam" id="TIGR00125">
    <property type="entry name" value="cyt_tran_rel"/>
    <property type="match status" value="1"/>
</dbReference>
<dbReference type="InterPro" id="IPR014729">
    <property type="entry name" value="Rossmann-like_a/b/a_fold"/>
</dbReference>
<comment type="catalytic activity">
    <reaction evidence="10 11">
        <text>nicotinate beta-D-ribonucleotide + ATP + H(+) = deamido-NAD(+) + diphosphate</text>
        <dbReference type="Rhea" id="RHEA:22860"/>
        <dbReference type="ChEBI" id="CHEBI:15378"/>
        <dbReference type="ChEBI" id="CHEBI:30616"/>
        <dbReference type="ChEBI" id="CHEBI:33019"/>
        <dbReference type="ChEBI" id="CHEBI:57502"/>
        <dbReference type="ChEBI" id="CHEBI:58437"/>
        <dbReference type="EC" id="2.7.7.18"/>
    </reaction>
</comment>
<evidence type="ECO:0000313" key="13">
    <source>
        <dbReference type="EMBL" id="TDP11818.1"/>
    </source>
</evidence>
<dbReference type="Pfam" id="PF01467">
    <property type="entry name" value="CTP_transf_like"/>
    <property type="match status" value="1"/>
</dbReference>
<dbReference type="NCBIfam" id="NF000840">
    <property type="entry name" value="PRK00071.1-3"/>
    <property type="match status" value="1"/>
</dbReference>
<comment type="caution">
    <text evidence="13">The sequence shown here is derived from an EMBL/GenBank/DDBJ whole genome shotgun (WGS) entry which is preliminary data.</text>
</comment>
<evidence type="ECO:0000256" key="8">
    <source>
        <dbReference type="ARBA" id="ARBA00022840"/>
    </source>
</evidence>